<evidence type="ECO:0000256" key="3">
    <source>
        <dbReference type="ARBA" id="ARBA00022475"/>
    </source>
</evidence>
<dbReference type="HAMAP" id="MF_01463_B">
    <property type="entry name" value="SecD_B"/>
    <property type="match status" value="1"/>
</dbReference>
<reference evidence="16 17" key="2">
    <citation type="submission" date="2017-09" db="EMBL/GenBank/DDBJ databases">
        <title>Bacillus patelloidae sp. nov., isolated from the intestinal tract of a marine limpet.</title>
        <authorList>
            <person name="Liu R."/>
            <person name="Dong C."/>
            <person name="Shao Z."/>
        </authorList>
    </citation>
    <scope>NUCLEOTIDE SEQUENCE [LARGE SCALE GENOMIC DNA]</scope>
    <source>
        <strain evidence="16 17">SA5d-4</strain>
    </source>
</reference>
<keyword evidence="4 12" id="KW-0812">Transmembrane</keyword>
<dbReference type="Pfam" id="PF02355">
    <property type="entry name" value="SecD_SecF_C"/>
    <property type="match status" value="2"/>
</dbReference>
<comment type="similarity">
    <text evidence="11">In the N-terminal section; belongs to the SecD/SecF family. SecD subfamily.</text>
</comment>
<dbReference type="InterPro" id="IPR048631">
    <property type="entry name" value="SecD_1st"/>
</dbReference>
<dbReference type="FunFam" id="1.20.1640.10:FF:000024">
    <property type="entry name" value="Multifunctional fusion protein"/>
    <property type="match status" value="1"/>
</dbReference>
<evidence type="ECO:0000256" key="11">
    <source>
        <dbReference type="ARBA" id="ARBA00061053"/>
    </source>
</evidence>
<comment type="function">
    <text evidence="9 12">Part of the Sec protein translocase complex. Interacts with the SecYEG preprotein conducting channel. SecDF uses the proton motive force (PMF) to complete protein translocation after the ATP-dependent function of SecA.</text>
</comment>
<protein>
    <recommendedName>
        <fullName evidence="12 13">Multifunctional fusion protein</fullName>
    </recommendedName>
    <domain>
        <recommendedName>
            <fullName evidence="12">Protein translocase subunit SecD</fullName>
        </recommendedName>
    </domain>
    <domain>
        <recommendedName>
            <fullName evidence="13">Protein-export membrane protein SecF</fullName>
        </recommendedName>
    </domain>
</protein>
<dbReference type="InterPro" id="IPR048634">
    <property type="entry name" value="SecD_SecF_C"/>
</dbReference>
<accession>A0A263BVS9</accession>
<evidence type="ECO:0000259" key="15">
    <source>
        <dbReference type="Pfam" id="PF21760"/>
    </source>
</evidence>
<comment type="similarity">
    <text evidence="10">In the C-terminal section; belongs to the SecD/SecF family. SecF subfamily.</text>
</comment>
<dbReference type="EMBL" id="NPIA01000002">
    <property type="protein sequence ID" value="OZM57829.1"/>
    <property type="molecule type" value="Genomic_DNA"/>
</dbReference>
<feature type="transmembrane region" description="Helical" evidence="12">
    <location>
        <begin position="674"/>
        <end position="695"/>
    </location>
</feature>
<dbReference type="Proteomes" id="UP000217083">
    <property type="component" value="Unassembled WGS sequence"/>
</dbReference>
<evidence type="ECO:0000256" key="4">
    <source>
        <dbReference type="ARBA" id="ARBA00022692"/>
    </source>
</evidence>
<feature type="domain" description="Protein export membrane protein SecD/SecF C-terminal" evidence="14">
    <location>
        <begin position="236"/>
        <end position="404"/>
    </location>
</feature>
<dbReference type="InterPro" id="IPR055344">
    <property type="entry name" value="SecD_SecF_C_bact"/>
</dbReference>
<proteinExistence type="inferred from homology"/>
<dbReference type="PANTHER" id="PTHR30081:SF1">
    <property type="entry name" value="PROTEIN TRANSLOCASE SUBUNIT SECD"/>
    <property type="match status" value="1"/>
</dbReference>
<dbReference type="Gene3D" id="3.30.70.3220">
    <property type="match status" value="1"/>
</dbReference>
<dbReference type="GO" id="GO:0043952">
    <property type="term" value="P:protein transport by the Sec complex"/>
    <property type="evidence" value="ECO:0007669"/>
    <property type="project" value="UniProtKB-UniRule"/>
</dbReference>
<evidence type="ECO:0000256" key="9">
    <source>
        <dbReference type="ARBA" id="ARBA00059018"/>
    </source>
</evidence>
<evidence type="ECO:0000256" key="6">
    <source>
        <dbReference type="ARBA" id="ARBA00022989"/>
    </source>
</evidence>
<comment type="subcellular location">
    <subcellularLocation>
        <location evidence="1 12">Cell membrane</location>
        <topology evidence="1 12">Multi-pass membrane protein</topology>
    </subcellularLocation>
</comment>
<comment type="caution">
    <text evidence="12">Lacks conserved residue(s) required for the propagation of feature annotation.</text>
</comment>
<dbReference type="NCBIfam" id="TIGR00916">
    <property type="entry name" value="2A0604s01"/>
    <property type="match status" value="2"/>
</dbReference>
<comment type="similarity">
    <text evidence="12">Belongs to the SecD/SecF family. SecD subfamily.</text>
</comment>
<dbReference type="FunFam" id="1.20.1640.10:FF:000004">
    <property type="entry name" value="Protein translocase subunit SecD"/>
    <property type="match status" value="1"/>
</dbReference>
<dbReference type="NCBIfam" id="TIGR00966">
    <property type="entry name" value="transloc_SecF"/>
    <property type="match status" value="1"/>
</dbReference>
<evidence type="ECO:0000259" key="14">
    <source>
        <dbReference type="Pfam" id="PF02355"/>
    </source>
</evidence>
<evidence type="ECO:0000256" key="1">
    <source>
        <dbReference type="ARBA" id="ARBA00004651"/>
    </source>
</evidence>
<dbReference type="PANTHER" id="PTHR30081">
    <property type="entry name" value="PROTEIN-EXPORT MEMBRANE PROTEIN SEC"/>
    <property type="match status" value="1"/>
</dbReference>
<feature type="transmembrane region" description="Helical" evidence="12">
    <location>
        <begin position="258"/>
        <end position="276"/>
    </location>
</feature>
<dbReference type="AlphaFoldDB" id="A0A263BVS9"/>
<evidence type="ECO:0000313" key="17">
    <source>
        <dbReference type="Proteomes" id="UP000217083"/>
    </source>
</evidence>
<name>A0A263BVS9_9BACI</name>
<keyword evidence="2 12" id="KW-0813">Transport</keyword>
<evidence type="ECO:0000256" key="13">
    <source>
        <dbReference type="HAMAP-Rule" id="MF_01464"/>
    </source>
</evidence>
<feature type="transmembrane region" description="Helical" evidence="12">
    <location>
        <begin position="589"/>
        <end position="612"/>
    </location>
</feature>
<feature type="transmembrane region" description="Helical" evidence="12">
    <location>
        <begin position="618"/>
        <end position="639"/>
    </location>
</feature>
<keyword evidence="5 12" id="KW-0653">Protein transport</keyword>
<keyword evidence="17" id="KW-1185">Reference proteome</keyword>
<dbReference type="Pfam" id="PF21760">
    <property type="entry name" value="SecD_1st"/>
    <property type="match status" value="1"/>
</dbReference>
<evidence type="ECO:0000256" key="12">
    <source>
        <dbReference type="HAMAP-Rule" id="MF_01463"/>
    </source>
</evidence>
<evidence type="ECO:0000256" key="10">
    <source>
        <dbReference type="ARBA" id="ARBA00060856"/>
    </source>
</evidence>
<feature type="transmembrane region" description="Helical" evidence="12">
    <location>
        <begin position="7"/>
        <end position="25"/>
    </location>
</feature>
<evidence type="ECO:0000256" key="8">
    <source>
        <dbReference type="ARBA" id="ARBA00023136"/>
    </source>
</evidence>
<evidence type="ECO:0000256" key="7">
    <source>
        <dbReference type="ARBA" id="ARBA00023010"/>
    </source>
</evidence>
<dbReference type="GO" id="GO:0065002">
    <property type="term" value="P:intracellular protein transmembrane transport"/>
    <property type="evidence" value="ECO:0007669"/>
    <property type="project" value="UniProtKB-UniRule"/>
</dbReference>
<dbReference type="GO" id="GO:0005886">
    <property type="term" value="C:plasma membrane"/>
    <property type="evidence" value="ECO:0007669"/>
    <property type="project" value="UniProtKB-SubCell"/>
</dbReference>
<feature type="transmembrane region" description="Helical" evidence="12">
    <location>
        <begin position="453"/>
        <end position="473"/>
    </location>
</feature>
<keyword evidence="3 12" id="KW-1003">Cell membrane</keyword>
<sequence>MVRKGRIAIFFMIVLLIGSVIGYFGKTTTDEIKLGLDLQGGFEILYQVHPLEGDEVTEDMIKSAISALWKRIDVIGVAEPDIVPEGSDRIRVQLAGVEDQSEARDLLSTEANLTFRDVNDVEMMNGSELKSARLSYNEQNEPLVAITLKDAKVFEDITRKIKNMYPENFLVIWLDYEEGDSYAAELEKPEYARKFISAPRVNEVLTQKDIVIEGNFTVDEATNLAEILNAGALPVKLEEIYSQSVGAKLGEESMNKTIFAGAIGVALIFLFMIFYYRLPGVVAVVTLSAYIYLILVVFEGLNAVLTLPGIAALILGVGMAVDANIITYERIKEELRIGKTTLSAFRSGNRRSLATILDANITTILAAGVLFIFGTSSVKGFALMLIVSIVVSLITAVYGSRLLLGLWVNSRYMDKKPGLFGLKQEEIKDIANSQEGIYEPKYKFDFVSKRKRFFTASIGFIVIGLLSLLIFGLNLGIDFVSGTKVEITPNVSITNEQFESDLTEMDLKPNAVTAAGQNDSMKFAHYAGVFSKDEIANVKEKLQDKYGVEPNVSTVSPVVGQELAKNAFFAVLYASIGIVLYVTIRFEFLFGISAIVALLHDAFFIIVLFSMLHIEVNLYFIAAVLTIVGYSINDTIVTFDRIRENLKAKKKVKVFEDLVDVVNLSLQQTFERSLNTVLTVVFAALALFIFGSGAISGFSFALLVGLVAGTYSSLFIAAQLWLVLKWRAMERERLKPKKVDVEDEI</sequence>
<evidence type="ECO:0000313" key="16">
    <source>
        <dbReference type="EMBL" id="OZM57829.1"/>
    </source>
</evidence>
<comment type="similarity">
    <text evidence="13">Belongs to the SecD/SecF family. SecF subfamily.</text>
</comment>
<dbReference type="RefSeq" id="WP_094922995.1">
    <property type="nucleotide sequence ID" value="NZ_NPIA01000002.1"/>
</dbReference>
<dbReference type="InterPro" id="IPR005665">
    <property type="entry name" value="SecF_bac"/>
</dbReference>
<comment type="subunit">
    <text evidence="13">Forms a complex with SecD. Part of the essential Sec protein translocation apparatus which comprises SecA, SecYEG and auxiliary proteins SecDF. Other proteins may also be involved.</text>
</comment>
<feature type="transmembrane region" description="Helical" evidence="12">
    <location>
        <begin position="310"/>
        <end position="331"/>
    </location>
</feature>
<evidence type="ECO:0000256" key="5">
    <source>
        <dbReference type="ARBA" id="ARBA00022927"/>
    </source>
</evidence>
<feature type="transmembrane region" description="Helical" evidence="12">
    <location>
        <begin position="380"/>
        <end position="408"/>
    </location>
</feature>
<dbReference type="NCBIfam" id="TIGR01129">
    <property type="entry name" value="secD"/>
    <property type="match status" value="1"/>
</dbReference>
<dbReference type="Pfam" id="PF07549">
    <property type="entry name" value="Sec_GG"/>
    <property type="match status" value="1"/>
</dbReference>
<reference evidence="17" key="1">
    <citation type="submission" date="2017-08" db="EMBL/GenBank/DDBJ databases">
        <authorList>
            <person name="Huang Z."/>
        </authorList>
    </citation>
    <scope>NUCLEOTIDE SEQUENCE [LARGE SCALE GENOMIC DNA]</scope>
    <source>
        <strain evidence="17">SA5d-4</strain>
    </source>
</reference>
<keyword evidence="8 12" id="KW-0472">Membrane</keyword>
<dbReference type="HAMAP" id="MF_01464_B">
    <property type="entry name" value="SecF_B"/>
    <property type="match status" value="1"/>
</dbReference>
<keyword evidence="7 12" id="KW-0811">Translocation</keyword>
<dbReference type="NCBIfam" id="NF009581">
    <property type="entry name" value="PRK13024.1-1"/>
    <property type="match status" value="1"/>
</dbReference>
<dbReference type="SUPFAM" id="SSF82866">
    <property type="entry name" value="Multidrug efflux transporter AcrB transmembrane domain"/>
    <property type="match status" value="2"/>
</dbReference>
<feature type="domain" description="Protein translocase subunit SecDF P1" evidence="15">
    <location>
        <begin position="62"/>
        <end position="120"/>
    </location>
</feature>
<dbReference type="InterPro" id="IPR022645">
    <property type="entry name" value="SecD/SecF_bac"/>
</dbReference>
<feature type="transmembrane region" description="Helical" evidence="12">
    <location>
        <begin position="563"/>
        <end position="582"/>
    </location>
</feature>
<dbReference type="InterPro" id="IPR022813">
    <property type="entry name" value="SecD/SecF_arch_bac"/>
</dbReference>
<dbReference type="GO" id="GO:0006605">
    <property type="term" value="P:protein targeting"/>
    <property type="evidence" value="ECO:0007669"/>
    <property type="project" value="UniProtKB-UniRule"/>
</dbReference>
<dbReference type="GO" id="GO:0015450">
    <property type="term" value="F:protein-transporting ATPase activity"/>
    <property type="evidence" value="ECO:0007669"/>
    <property type="project" value="InterPro"/>
</dbReference>
<comment type="subunit">
    <text evidence="12">Forms a complex with SecF. Part of the essential Sec protein translocation apparatus which comprises SecA, SecYEG and auxiliary proteins SecDF. Other proteins may also be involved.</text>
</comment>
<feature type="transmembrane region" description="Helical" evidence="12">
    <location>
        <begin position="281"/>
        <end position="298"/>
    </location>
</feature>
<dbReference type="InterPro" id="IPR005791">
    <property type="entry name" value="SecD"/>
</dbReference>
<keyword evidence="6 12" id="KW-1133">Transmembrane helix</keyword>
<gene>
    <name evidence="13" type="primary">secF</name>
    <name evidence="12" type="synonym">secD</name>
    <name evidence="16" type="ORF">CIB95_05570</name>
</gene>
<dbReference type="PRINTS" id="PR01755">
    <property type="entry name" value="SECFTRNLCASE"/>
</dbReference>
<organism evidence="16 17">
    <name type="scientific">Lottiidibacillus patelloidae</name>
    <dbReference type="NCBI Taxonomy" id="2670334"/>
    <lineage>
        <taxon>Bacteria</taxon>
        <taxon>Bacillati</taxon>
        <taxon>Bacillota</taxon>
        <taxon>Bacilli</taxon>
        <taxon>Bacillales</taxon>
        <taxon>Bacillaceae</taxon>
        <taxon>Lottiidibacillus</taxon>
    </lineage>
</organism>
<feature type="transmembrane region" description="Helical" evidence="12">
    <location>
        <begin position="701"/>
        <end position="724"/>
    </location>
</feature>
<feature type="domain" description="Protein export membrane protein SecD/SecF C-terminal" evidence="14">
    <location>
        <begin position="548"/>
        <end position="725"/>
    </location>
</feature>
<dbReference type="InterPro" id="IPR022646">
    <property type="entry name" value="SecD/SecF_CS"/>
</dbReference>
<feature type="transmembrane region" description="Helical" evidence="12">
    <location>
        <begin position="352"/>
        <end position="374"/>
    </location>
</feature>
<comment type="caution">
    <text evidence="16">The sequence shown here is derived from an EMBL/GenBank/DDBJ whole genome shotgun (WGS) entry which is preliminary data.</text>
</comment>
<dbReference type="Gene3D" id="1.20.1640.10">
    <property type="entry name" value="Multidrug efflux transporter AcrB transmembrane domain"/>
    <property type="match status" value="2"/>
</dbReference>
<evidence type="ECO:0000256" key="2">
    <source>
        <dbReference type="ARBA" id="ARBA00022448"/>
    </source>
</evidence>